<evidence type="ECO:0000313" key="3">
    <source>
        <dbReference type="Proteomes" id="UP000295341"/>
    </source>
</evidence>
<gene>
    <name evidence="2" type="ORF">DFR24_4048</name>
</gene>
<accession>A0A4V3F4K9</accession>
<protein>
    <submittedName>
        <fullName evidence="2">Uncharacterized protein</fullName>
    </submittedName>
</protein>
<feature type="transmembrane region" description="Helical" evidence="1">
    <location>
        <begin position="99"/>
        <end position="119"/>
    </location>
</feature>
<keyword evidence="3" id="KW-1185">Reference proteome</keyword>
<organism evidence="2 3">
    <name type="scientific">Panacagrimonas perspica</name>
    <dbReference type="NCBI Taxonomy" id="381431"/>
    <lineage>
        <taxon>Bacteria</taxon>
        <taxon>Pseudomonadati</taxon>
        <taxon>Pseudomonadota</taxon>
        <taxon>Gammaproteobacteria</taxon>
        <taxon>Nevskiales</taxon>
        <taxon>Nevskiaceae</taxon>
        <taxon>Panacagrimonas</taxon>
    </lineage>
</organism>
<dbReference type="EMBL" id="SOBT01000011">
    <property type="protein sequence ID" value="TDU25606.1"/>
    <property type="molecule type" value="Genomic_DNA"/>
</dbReference>
<keyword evidence="1" id="KW-1133">Transmembrane helix</keyword>
<keyword evidence="1" id="KW-0812">Transmembrane</keyword>
<feature type="transmembrane region" description="Helical" evidence="1">
    <location>
        <begin position="125"/>
        <end position="143"/>
    </location>
</feature>
<sequence>MNARRPRELEAVLANHQVMGVYGMLVGLMATAQPALLALCATRPTPGSLLSLAYIHLREHLAMFVGMAIANLVSIAVASRVHRGEQGWRYETWRGARCFALMAVGMVAGSMLMGGSGIAVFDAPGIPQVSLAMLAGIGIGALAERLCEQGSQRTAARARQRFARSAFGALAR</sequence>
<name>A0A4V3F4K9_9GAMM</name>
<comment type="caution">
    <text evidence="2">The sequence shown here is derived from an EMBL/GenBank/DDBJ whole genome shotgun (WGS) entry which is preliminary data.</text>
</comment>
<evidence type="ECO:0000313" key="2">
    <source>
        <dbReference type="EMBL" id="TDU25606.1"/>
    </source>
</evidence>
<keyword evidence="1" id="KW-0472">Membrane</keyword>
<feature type="transmembrane region" description="Helical" evidence="1">
    <location>
        <begin position="61"/>
        <end position="78"/>
    </location>
</feature>
<dbReference type="AlphaFoldDB" id="A0A4V3F4K9"/>
<feature type="transmembrane region" description="Helical" evidence="1">
    <location>
        <begin position="21"/>
        <end position="41"/>
    </location>
</feature>
<reference evidence="2 3" key="1">
    <citation type="submission" date="2019-03" db="EMBL/GenBank/DDBJ databases">
        <title>Genomic Encyclopedia of Type Strains, Phase IV (KMG-IV): sequencing the most valuable type-strain genomes for metagenomic binning, comparative biology and taxonomic classification.</title>
        <authorList>
            <person name="Goeker M."/>
        </authorList>
    </citation>
    <scope>NUCLEOTIDE SEQUENCE [LARGE SCALE GENOMIC DNA]</scope>
    <source>
        <strain evidence="2 3">DSM 26377</strain>
    </source>
</reference>
<dbReference type="RefSeq" id="WP_133883218.1">
    <property type="nucleotide sequence ID" value="NZ_SOBT01000011.1"/>
</dbReference>
<proteinExistence type="predicted"/>
<dbReference type="Proteomes" id="UP000295341">
    <property type="component" value="Unassembled WGS sequence"/>
</dbReference>
<evidence type="ECO:0000256" key="1">
    <source>
        <dbReference type="SAM" id="Phobius"/>
    </source>
</evidence>